<dbReference type="Gene3D" id="2.60.120.650">
    <property type="entry name" value="Cupin"/>
    <property type="match status" value="1"/>
</dbReference>
<dbReference type="PANTHER" id="PTHR12461">
    <property type="entry name" value="HYPOXIA-INDUCIBLE FACTOR 1 ALPHA INHIBITOR-RELATED"/>
    <property type="match status" value="1"/>
</dbReference>
<dbReference type="FunFam" id="2.60.120.650:FF:000018">
    <property type="entry name" value="HSPB1-associated protein 1 homolog"/>
    <property type="match status" value="1"/>
</dbReference>
<keyword evidence="5" id="KW-1185">Reference proteome</keyword>
<protein>
    <submittedName>
        <fullName evidence="4">Uncharacterized protein</fullName>
    </submittedName>
</protein>
<dbReference type="GO" id="GO:0005737">
    <property type="term" value="C:cytoplasm"/>
    <property type="evidence" value="ECO:0007669"/>
    <property type="project" value="UniProtKB-SubCell"/>
</dbReference>
<dbReference type="PANTHER" id="PTHR12461:SF43">
    <property type="entry name" value="HSPB1-ASSOCIATED PROTEIN 1"/>
    <property type="match status" value="1"/>
</dbReference>
<comment type="subcellular location">
    <subcellularLocation>
        <location evidence="1">Cytoplasm</location>
    </subcellularLocation>
</comment>
<dbReference type="PROSITE" id="PS51184">
    <property type="entry name" value="JMJC"/>
    <property type="match status" value="1"/>
</dbReference>
<dbReference type="SMART" id="SM00558">
    <property type="entry name" value="JmjC"/>
    <property type="match status" value="1"/>
</dbReference>
<evidence type="ECO:0000256" key="2">
    <source>
        <dbReference type="ARBA" id="ARBA00022490"/>
    </source>
</evidence>
<comment type="caution">
    <text evidence="4">The sequence shown here is derived from an EMBL/GenBank/DDBJ whole genome shotgun (WGS) entry which is preliminary data.</text>
</comment>
<evidence type="ECO:0000313" key="4">
    <source>
        <dbReference type="EMBL" id="CAB4006060.1"/>
    </source>
</evidence>
<keyword evidence="2" id="KW-0963">Cytoplasm</keyword>
<dbReference type="Pfam" id="PF13621">
    <property type="entry name" value="Cupin_8"/>
    <property type="match status" value="1"/>
</dbReference>
<name>A0A6S7HS12_PARCT</name>
<comment type="function">
    <text evidence="3">May play a role in cellular stress response.</text>
</comment>
<sequence>MAEHVAPKKRKLDIDRVHINLSQKELQRYILEIAKEPLVFLDKISDWGSLAWTPESLSKQLSNVRTRFRFCPRISSSEYCFPAKHAVMETDCQFMEGTFGDFHEWLTCDEAKSPNLAFGKFPRKDYSCYADYKYMKDLFVECPSKVQDINWACLGFPTRTGEQSTFWMGSDESFTPCHYDSYGCNLVAQLYGKKKWLLFPPTQSEYLHPTRIPYEESSVFSLVNIRDPDHEKFPNFEHATCYEVILEPGDILFVPKHWWHYVECVETAISVNTWIEMNTDNYDRIEEAITRTLINPLKLEETKVGACDQNVWLNPSMRKENLSFHESMNYLGQALRLYHLEQMKANNEVEQQENKELGADEFINTVVSTDVIRMIAQKLLKLTKPMR</sequence>
<gene>
    <name evidence="4" type="ORF">PACLA_8A067809</name>
</gene>
<accession>A0A6S7HS12</accession>
<organism evidence="4 5">
    <name type="scientific">Paramuricea clavata</name>
    <name type="common">Red gorgonian</name>
    <name type="synonym">Violescent sea-whip</name>
    <dbReference type="NCBI Taxonomy" id="317549"/>
    <lineage>
        <taxon>Eukaryota</taxon>
        <taxon>Metazoa</taxon>
        <taxon>Cnidaria</taxon>
        <taxon>Anthozoa</taxon>
        <taxon>Octocorallia</taxon>
        <taxon>Malacalcyonacea</taxon>
        <taxon>Plexauridae</taxon>
        <taxon>Paramuricea</taxon>
    </lineage>
</organism>
<dbReference type="InterPro" id="IPR003347">
    <property type="entry name" value="JmjC_dom"/>
</dbReference>
<dbReference type="Proteomes" id="UP001152795">
    <property type="component" value="Unassembled WGS sequence"/>
</dbReference>
<dbReference type="OrthoDB" id="47172at2759"/>
<dbReference type="SUPFAM" id="SSF51197">
    <property type="entry name" value="Clavaminate synthase-like"/>
    <property type="match status" value="1"/>
</dbReference>
<reference evidence="4" key="1">
    <citation type="submission" date="2020-04" db="EMBL/GenBank/DDBJ databases">
        <authorList>
            <person name="Alioto T."/>
            <person name="Alioto T."/>
            <person name="Gomez Garrido J."/>
        </authorList>
    </citation>
    <scope>NUCLEOTIDE SEQUENCE</scope>
    <source>
        <strain evidence="4">A484AB</strain>
    </source>
</reference>
<evidence type="ECO:0000313" key="5">
    <source>
        <dbReference type="Proteomes" id="UP001152795"/>
    </source>
</evidence>
<dbReference type="EMBL" id="CACRXK020005399">
    <property type="protein sequence ID" value="CAB4006060.1"/>
    <property type="molecule type" value="Genomic_DNA"/>
</dbReference>
<evidence type="ECO:0000256" key="3">
    <source>
        <dbReference type="ARBA" id="ARBA00037342"/>
    </source>
</evidence>
<evidence type="ECO:0000256" key="1">
    <source>
        <dbReference type="ARBA" id="ARBA00004496"/>
    </source>
</evidence>
<dbReference type="AlphaFoldDB" id="A0A6S7HS12"/>
<dbReference type="InterPro" id="IPR041667">
    <property type="entry name" value="Cupin_8"/>
</dbReference>
<proteinExistence type="predicted"/>